<dbReference type="SUPFAM" id="SSF90123">
    <property type="entry name" value="ABC transporter transmembrane region"/>
    <property type="match status" value="2"/>
</dbReference>
<dbReference type="GO" id="GO:0005524">
    <property type="term" value="F:ATP binding"/>
    <property type="evidence" value="ECO:0007669"/>
    <property type="project" value="UniProtKB-KW"/>
</dbReference>
<keyword evidence="4 10" id="KW-0812">Transmembrane</keyword>
<dbReference type="Proteomes" id="UP001165122">
    <property type="component" value="Unassembled WGS sequence"/>
</dbReference>
<dbReference type="SMART" id="SM00382">
    <property type="entry name" value="AAA"/>
    <property type="match status" value="2"/>
</dbReference>
<dbReference type="EMBL" id="BRXW01000912">
    <property type="protein sequence ID" value="GMH79017.1"/>
    <property type="molecule type" value="Genomic_DNA"/>
</dbReference>
<gene>
    <name evidence="13" type="ORF">TrLO_g7727</name>
</gene>
<evidence type="ECO:0000256" key="7">
    <source>
        <dbReference type="ARBA" id="ARBA00022989"/>
    </source>
</evidence>
<evidence type="ECO:0000256" key="4">
    <source>
        <dbReference type="ARBA" id="ARBA00022692"/>
    </source>
</evidence>
<evidence type="ECO:0000256" key="10">
    <source>
        <dbReference type="SAM" id="Phobius"/>
    </source>
</evidence>
<dbReference type="SUPFAM" id="SSF52540">
    <property type="entry name" value="P-loop containing nucleoside triphosphate hydrolases"/>
    <property type="match status" value="2"/>
</dbReference>
<keyword evidence="5" id="KW-0547">Nucleotide-binding</keyword>
<reference evidence="14" key="1">
    <citation type="journal article" date="2023" name="Commun. Biol.">
        <title>Genome analysis of Parmales, the sister group of diatoms, reveals the evolutionary specialization of diatoms from phago-mixotrophs to photoautotrophs.</title>
        <authorList>
            <person name="Ban H."/>
            <person name="Sato S."/>
            <person name="Yoshikawa S."/>
            <person name="Yamada K."/>
            <person name="Nakamura Y."/>
            <person name="Ichinomiya M."/>
            <person name="Sato N."/>
            <person name="Blanc-Mathieu R."/>
            <person name="Endo H."/>
            <person name="Kuwata A."/>
            <person name="Ogata H."/>
        </authorList>
    </citation>
    <scope>NUCLEOTIDE SEQUENCE [LARGE SCALE GENOMIC DNA]</scope>
    <source>
        <strain evidence="14">NIES 3700</strain>
    </source>
</reference>
<dbReference type="CDD" id="cd18580">
    <property type="entry name" value="ABC_6TM_ABCC_D2"/>
    <property type="match status" value="1"/>
</dbReference>
<protein>
    <submittedName>
        <fullName evidence="13">Uncharacterized protein</fullName>
    </submittedName>
</protein>
<evidence type="ECO:0000256" key="9">
    <source>
        <dbReference type="SAM" id="MobiDB-lite"/>
    </source>
</evidence>
<dbReference type="GO" id="GO:0016887">
    <property type="term" value="F:ATP hydrolysis activity"/>
    <property type="evidence" value="ECO:0007669"/>
    <property type="project" value="InterPro"/>
</dbReference>
<comment type="caution">
    <text evidence="13">The sequence shown here is derived from an EMBL/GenBank/DDBJ whole genome shotgun (WGS) entry which is preliminary data.</text>
</comment>
<feature type="transmembrane region" description="Helical" evidence="10">
    <location>
        <begin position="123"/>
        <end position="147"/>
    </location>
</feature>
<feature type="transmembrane region" description="Helical" evidence="10">
    <location>
        <begin position="269"/>
        <end position="292"/>
    </location>
</feature>
<dbReference type="InterPro" id="IPR044746">
    <property type="entry name" value="ABCC_6TM_D1"/>
</dbReference>
<feature type="transmembrane region" description="Helical" evidence="10">
    <location>
        <begin position="828"/>
        <end position="848"/>
    </location>
</feature>
<accession>A0A9W7AVD6</accession>
<dbReference type="GO" id="GO:0140359">
    <property type="term" value="F:ABC-type transporter activity"/>
    <property type="evidence" value="ECO:0007669"/>
    <property type="project" value="InterPro"/>
</dbReference>
<keyword evidence="8 10" id="KW-0472">Membrane</keyword>
<feature type="transmembrane region" description="Helical" evidence="10">
    <location>
        <begin position="910"/>
        <end position="943"/>
    </location>
</feature>
<dbReference type="InterPro" id="IPR017871">
    <property type="entry name" value="ABC_transporter-like_CS"/>
</dbReference>
<evidence type="ECO:0000313" key="14">
    <source>
        <dbReference type="Proteomes" id="UP001165122"/>
    </source>
</evidence>
<feature type="domain" description="ABC transmembrane type-1" evidence="12">
    <location>
        <begin position="831"/>
        <end position="1076"/>
    </location>
</feature>
<dbReference type="FunFam" id="3.40.50.300:FF:000997">
    <property type="entry name" value="Multidrug resistance-associated protein 1"/>
    <property type="match status" value="1"/>
</dbReference>
<dbReference type="PROSITE" id="PS50893">
    <property type="entry name" value="ABC_TRANSPORTER_2"/>
    <property type="match status" value="2"/>
</dbReference>
<dbReference type="PROSITE" id="PS50929">
    <property type="entry name" value="ABC_TM1F"/>
    <property type="match status" value="2"/>
</dbReference>
<name>A0A9W7AVD6_9STRA</name>
<dbReference type="InterPro" id="IPR003439">
    <property type="entry name" value="ABC_transporter-like_ATP-bd"/>
</dbReference>
<evidence type="ECO:0000256" key="6">
    <source>
        <dbReference type="ARBA" id="ARBA00022840"/>
    </source>
</evidence>
<organism evidence="13 14">
    <name type="scientific">Triparma laevis f. longispina</name>
    <dbReference type="NCBI Taxonomy" id="1714387"/>
    <lineage>
        <taxon>Eukaryota</taxon>
        <taxon>Sar</taxon>
        <taxon>Stramenopiles</taxon>
        <taxon>Ochrophyta</taxon>
        <taxon>Bolidophyceae</taxon>
        <taxon>Parmales</taxon>
        <taxon>Triparmaceae</taxon>
        <taxon>Triparma</taxon>
    </lineage>
</organism>
<evidence type="ECO:0000256" key="1">
    <source>
        <dbReference type="ARBA" id="ARBA00004141"/>
    </source>
</evidence>
<evidence type="ECO:0000256" key="3">
    <source>
        <dbReference type="ARBA" id="ARBA00022448"/>
    </source>
</evidence>
<feature type="transmembrane region" description="Helical" evidence="10">
    <location>
        <begin position="1015"/>
        <end position="1036"/>
    </location>
</feature>
<keyword evidence="3" id="KW-0813">Transport</keyword>
<proteinExistence type="inferred from homology"/>
<evidence type="ECO:0000256" key="5">
    <source>
        <dbReference type="ARBA" id="ARBA00022741"/>
    </source>
</evidence>
<dbReference type="PANTHER" id="PTHR24223">
    <property type="entry name" value="ATP-BINDING CASSETTE SUB-FAMILY C"/>
    <property type="match status" value="1"/>
</dbReference>
<feature type="transmembrane region" description="Helical" evidence="10">
    <location>
        <begin position="387"/>
        <end position="415"/>
    </location>
</feature>
<sequence>MKSVNSHNPSPDVAAPSPNVFDPKKSSQGNSLPNGNFDPSERGPNNTKKRIDPNPFSFLVWAWVAPYVNLASRQGQISAEDLPYVRTSSETKNLNDRFSKELFFTDKDGKKEQRSLHRTIGRVFFWPLMLTGFLHVVEMAAKLLTPYFIGLLLTWFESEDDTNQNGILYAVGLVSSTFIGQGLIWAHSAMISFAMGMDIRTVCNSQVYRKAMALSPSSRAKVTTGELVTYMSSDCEKLPQTLITIHQIWTAPSIIILGVTYLYQYLGAAAFVGVAVLILSIPMQAFIAIGVFKSQKGMAKFTDKRNNLVNEALQGIKILKLYGWEDSYQERIENLRQEEMKFCASYTYRSAYMFFMFIGIPLMLNVSVFLCHWGLGGDMSPSTVFTAIALMGIIRMPMVMIPMTMQSVISASIAFKRMDTFFKLEEMDVVKEECINKENAIELKGEFTWGAVAEVAPEKEDDKVVEAKVEAKKEGEGGSSYDTVAQKEGEGDIELQEVNVAVGADAFGVSIPEKEALEIKKGELVAIVGTVGSGKSSLLGACLGELEMKSGHVGLDGTVGYAAQSPWIVNNTLRGNILMGKEYDQARFNHAVATCALSSDIDMLPAGVDTEIGEKGINLSGGQKARVALARAVYFNPDIYMLDDPLSAVDAHVGKHLFEKAIKKEMNDKGKTVLFATNQLHVLDKVDRIIVIVDGKITETGDYKTLIKNKGNFAKLMAEFNASQNKQSKNLAVPELGRVRSSSIGSADGEQEEVDMTEEGKLIEVEGLEKGGVDAKVFELYFIKAVGSKRVIVGLLALSILAQVTQNIHELMTSVWSEESEKVEPNDFVLYFTIWAVLGGIALILALFRARAWAWQGISASLNLHDKLLTNVLRCKMSFFDTTPIGRVLNRFTKDFYMVDLELPRNVSNFIVCLMSVIGSFTFIGIVLPWFFIVMGPILYYYYCVQRWYRPLSRDLQRIESASRSPIFASFSENVAGVMSVRAYGLGEDLCAKSDVLIDSGNNAFYLMHSSNRWLQVRLDGLAGFTMAFVCFFIVLGKSSDVIVVDAGMAGLLITYVQMVTGLMNWTVRMGCETEARITSVERIVEYSELQEVEAAPIVEDYRPPKNWPVKGDIVLEKLSMRYREGLPLVLNDVNLTIPGGSKVGVAGRTGSGKSSLLVSLFRLAEPTKESRILIDDYDCCKGGLKDVRSAISIIPQDPIMFQGTVKSNIDPVDNYGEEEIMQALKLAELEDVVSGLDDAVDDGGSNYSVGQRQLFCLARAMLRKTKILVLDEATANVDVQTDEKLQATLRQQFKECTVITIAHRLNTISDSDYILVMDNGQVGEFGGPKELELNSKSLWSGLLKSERGS</sequence>
<feature type="domain" description="ABC transporter" evidence="11">
    <location>
        <begin position="1114"/>
        <end position="1345"/>
    </location>
</feature>
<dbReference type="Pfam" id="PF00005">
    <property type="entry name" value="ABC_tran"/>
    <property type="match status" value="2"/>
</dbReference>
<dbReference type="Gene3D" id="1.20.1560.10">
    <property type="entry name" value="ABC transporter type 1, transmembrane domain"/>
    <property type="match status" value="2"/>
</dbReference>
<dbReference type="InterPro" id="IPR011527">
    <property type="entry name" value="ABC1_TM_dom"/>
</dbReference>
<dbReference type="CDD" id="cd18579">
    <property type="entry name" value="ABC_6TM_ABCC_D1"/>
    <property type="match status" value="1"/>
</dbReference>
<evidence type="ECO:0000256" key="2">
    <source>
        <dbReference type="ARBA" id="ARBA00009726"/>
    </source>
</evidence>
<dbReference type="InterPro" id="IPR036640">
    <property type="entry name" value="ABC1_TM_sf"/>
</dbReference>
<evidence type="ECO:0000256" key="8">
    <source>
        <dbReference type="ARBA" id="ARBA00023136"/>
    </source>
</evidence>
<dbReference type="FunFam" id="1.20.1560.10:FF:000010">
    <property type="entry name" value="Multidrug resistance-associated ABC transporter"/>
    <property type="match status" value="1"/>
</dbReference>
<feature type="domain" description="ABC transporter" evidence="11">
    <location>
        <begin position="493"/>
        <end position="719"/>
    </location>
</feature>
<feature type="region of interest" description="Disordered" evidence="9">
    <location>
        <begin position="1"/>
        <end position="49"/>
    </location>
</feature>
<dbReference type="InterPro" id="IPR044726">
    <property type="entry name" value="ABCC_6TM_D2"/>
</dbReference>
<evidence type="ECO:0000313" key="13">
    <source>
        <dbReference type="EMBL" id="GMH79017.1"/>
    </source>
</evidence>
<dbReference type="CDD" id="cd03250">
    <property type="entry name" value="ABCC_MRP_domain1"/>
    <property type="match status" value="1"/>
</dbReference>
<evidence type="ECO:0000259" key="12">
    <source>
        <dbReference type="PROSITE" id="PS50929"/>
    </source>
</evidence>
<dbReference type="GO" id="GO:0016020">
    <property type="term" value="C:membrane"/>
    <property type="evidence" value="ECO:0007669"/>
    <property type="project" value="UniProtKB-SubCell"/>
</dbReference>
<dbReference type="PANTHER" id="PTHR24223:SF456">
    <property type="entry name" value="MULTIDRUG RESISTANCE-ASSOCIATED PROTEIN LETHAL(2)03659"/>
    <property type="match status" value="1"/>
</dbReference>
<feature type="transmembrane region" description="Helical" evidence="10">
    <location>
        <begin position="1043"/>
        <end position="1066"/>
    </location>
</feature>
<evidence type="ECO:0000259" key="11">
    <source>
        <dbReference type="PROSITE" id="PS50893"/>
    </source>
</evidence>
<keyword evidence="7 10" id="KW-1133">Transmembrane helix</keyword>
<feature type="transmembrane region" description="Helical" evidence="10">
    <location>
        <begin position="791"/>
        <end position="808"/>
    </location>
</feature>
<dbReference type="CDD" id="cd03244">
    <property type="entry name" value="ABCC_MRP_domain2"/>
    <property type="match status" value="1"/>
</dbReference>
<dbReference type="FunFam" id="3.40.50.300:FF:000163">
    <property type="entry name" value="Multidrug resistance-associated protein member 4"/>
    <property type="match status" value="1"/>
</dbReference>
<dbReference type="PROSITE" id="PS00211">
    <property type="entry name" value="ABC_TRANSPORTER_1"/>
    <property type="match status" value="2"/>
</dbReference>
<dbReference type="InterPro" id="IPR050173">
    <property type="entry name" value="ABC_transporter_C-like"/>
</dbReference>
<dbReference type="InterPro" id="IPR003593">
    <property type="entry name" value="AAA+_ATPase"/>
</dbReference>
<dbReference type="InterPro" id="IPR027417">
    <property type="entry name" value="P-loop_NTPase"/>
</dbReference>
<comment type="similarity">
    <text evidence="2">Belongs to the ABC transporter superfamily. ABCC family. Conjugate transporter (TC 3.A.1.208) subfamily.</text>
</comment>
<dbReference type="OrthoDB" id="6500128at2759"/>
<dbReference type="Gene3D" id="3.40.50.300">
    <property type="entry name" value="P-loop containing nucleotide triphosphate hydrolases"/>
    <property type="match status" value="2"/>
</dbReference>
<keyword evidence="14" id="KW-1185">Reference proteome</keyword>
<feature type="transmembrane region" description="Helical" evidence="10">
    <location>
        <begin position="241"/>
        <end position="263"/>
    </location>
</feature>
<dbReference type="FunFam" id="1.20.1560.10:FF:000006">
    <property type="entry name" value="ATP-binding cassette, sub-family C (CFTR/MRP), member 9"/>
    <property type="match status" value="1"/>
</dbReference>
<comment type="subcellular location">
    <subcellularLocation>
        <location evidence="1">Membrane</location>
        <topology evidence="1">Multi-pass membrane protein</topology>
    </subcellularLocation>
</comment>
<feature type="transmembrane region" description="Helical" evidence="10">
    <location>
        <begin position="167"/>
        <end position="186"/>
    </location>
</feature>
<dbReference type="Pfam" id="PF00664">
    <property type="entry name" value="ABC_membrane"/>
    <property type="match status" value="2"/>
</dbReference>
<keyword evidence="6" id="KW-0067">ATP-binding</keyword>
<feature type="domain" description="ABC transmembrane type-1" evidence="12">
    <location>
        <begin position="130"/>
        <end position="410"/>
    </location>
</feature>
<feature type="transmembrane region" description="Helical" evidence="10">
    <location>
        <begin position="351"/>
        <end position="375"/>
    </location>
</feature>